<reference evidence="2" key="2">
    <citation type="submission" date="2017-02" db="EMBL/GenBank/DDBJ databases">
        <title>Sunflower complete genome.</title>
        <authorList>
            <person name="Langlade N."/>
            <person name="Munos S."/>
        </authorList>
    </citation>
    <scope>NUCLEOTIDE SEQUENCE [LARGE SCALE GENOMIC DNA]</scope>
    <source>
        <tissue evidence="2">Leaves</tissue>
    </source>
</reference>
<dbReference type="Gramene" id="mRNA:HanXRQr2_Chr09g0376251">
    <property type="protein sequence ID" value="mRNA:HanXRQr2_Chr09g0376251"/>
    <property type="gene ID" value="HanXRQr2_Chr09g0376251"/>
</dbReference>
<gene>
    <name evidence="2" type="ORF">HannXRQ_Chr09g0249021</name>
    <name evidence="1" type="ORF">HanXRQr2_Chr09g0376251</name>
</gene>
<dbReference type="EMBL" id="MNCJ02000324">
    <property type="protein sequence ID" value="KAF5789864.1"/>
    <property type="molecule type" value="Genomic_DNA"/>
</dbReference>
<name>A0A251TTD9_HELAN</name>
<dbReference type="InParanoid" id="A0A251TTD9"/>
<keyword evidence="3" id="KW-1185">Reference proteome</keyword>
<reference evidence="1 3" key="1">
    <citation type="journal article" date="2017" name="Nature">
        <title>The sunflower genome provides insights into oil metabolism, flowering and Asterid evolution.</title>
        <authorList>
            <person name="Badouin H."/>
            <person name="Gouzy J."/>
            <person name="Grassa C.J."/>
            <person name="Murat F."/>
            <person name="Staton S.E."/>
            <person name="Cottret L."/>
            <person name="Lelandais-Briere C."/>
            <person name="Owens G.L."/>
            <person name="Carrere S."/>
            <person name="Mayjonade B."/>
            <person name="Legrand L."/>
            <person name="Gill N."/>
            <person name="Kane N.C."/>
            <person name="Bowers J.E."/>
            <person name="Hubner S."/>
            <person name="Bellec A."/>
            <person name="Berard A."/>
            <person name="Berges H."/>
            <person name="Blanchet N."/>
            <person name="Boniface M.C."/>
            <person name="Brunel D."/>
            <person name="Catrice O."/>
            <person name="Chaidir N."/>
            <person name="Claudel C."/>
            <person name="Donnadieu C."/>
            <person name="Faraut T."/>
            <person name="Fievet G."/>
            <person name="Helmstetter N."/>
            <person name="King M."/>
            <person name="Knapp S.J."/>
            <person name="Lai Z."/>
            <person name="Le Paslier M.C."/>
            <person name="Lippi Y."/>
            <person name="Lorenzon L."/>
            <person name="Mandel J.R."/>
            <person name="Marage G."/>
            <person name="Marchand G."/>
            <person name="Marquand E."/>
            <person name="Bret-Mestries E."/>
            <person name="Morien E."/>
            <person name="Nambeesan S."/>
            <person name="Nguyen T."/>
            <person name="Pegot-Espagnet P."/>
            <person name="Pouilly N."/>
            <person name="Raftis F."/>
            <person name="Sallet E."/>
            <person name="Schiex T."/>
            <person name="Thomas J."/>
            <person name="Vandecasteele C."/>
            <person name="Vares D."/>
            <person name="Vear F."/>
            <person name="Vautrin S."/>
            <person name="Crespi M."/>
            <person name="Mangin B."/>
            <person name="Burke J.M."/>
            <person name="Salse J."/>
            <person name="Munos S."/>
            <person name="Vincourt P."/>
            <person name="Rieseberg L.H."/>
            <person name="Langlade N.B."/>
        </authorList>
    </citation>
    <scope>NUCLEOTIDE SEQUENCE [LARGE SCALE GENOMIC DNA]</scope>
    <source>
        <strain evidence="3">cv. SF193</strain>
        <tissue evidence="1">Leaves</tissue>
    </source>
</reference>
<evidence type="ECO:0000313" key="2">
    <source>
        <dbReference type="EMBL" id="OTG14407.1"/>
    </source>
</evidence>
<accession>A0A251TTD9</accession>
<organism evidence="2 3">
    <name type="scientific">Helianthus annuus</name>
    <name type="common">Common sunflower</name>
    <dbReference type="NCBI Taxonomy" id="4232"/>
    <lineage>
        <taxon>Eukaryota</taxon>
        <taxon>Viridiplantae</taxon>
        <taxon>Streptophyta</taxon>
        <taxon>Embryophyta</taxon>
        <taxon>Tracheophyta</taxon>
        <taxon>Spermatophyta</taxon>
        <taxon>Magnoliopsida</taxon>
        <taxon>eudicotyledons</taxon>
        <taxon>Gunneridae</taxon>
        <taxon>Pentapetalae</taxon>
        <taxon>asterids</taxon>
        <taxon>campanulids</taxon>
        <taxon>Asterales</taxon>
        <taxon>Asteraceae</taxon>
        <taxon>Asteroideae</taxon>
        <taxon>Heliantheae alliance</taxon>
        <taxon>Heliantheae</taxon>
        <taxon>Helianthus</taxon>
    </lineage>
</organism>
<reference evidence="1" key="3">
    <citation type="submission" date="2020-06" db="EMBL/GenBank/DDBJ databases">
        <title>Helianthus annuus Genome sequencing and assembly Release 2.</title>
        <authorList>
            <person name="Gouzy J."/>
            <person name="Langlade N."/>
            <person name="Munos S."/>
        </authorList>
    </citation>
    <scope>NUCLEOTIDE SEQUENCE</scope>
    <source>
        <tissue evidence="1">Leaves</tissue>
    </source>
</reference>
<evidence type="ECO:0000313" key="1">
    <source>
        <dbReference type="EMBL" id="KAF5789864.1"/>
    </source>
</evidence>
<protein>
    <submittedName>
        <fullName evidence="2">Uncharacterized protein</fullName>
    </submittedName>
</protein>
<dbReference type="AlphaFoldDB" id="A0A251TTD9"/>
<dbReference type="Proteomes" id="UP000215914">
    <property type="component" value="Chromosome 9"/>
</dbReference>
<sequence length="60" mass="7405">MYIERLHLFSLSHNTTDLKIKSGRYDCRISSFFRFNNHQFIGNQVCKDRWLRRRVPGCRW</sequence>
<evidence type="ECO:0000313" key="3">
    <source>
        <dbReference type="Proteomes" id="UP000215914"/>
    </source>
</evidence>
<proteinExistence type="predicted"/>
<dbReference type="EMBL" id="CM007898">
    <property type="protein sequence ID" value="OTG14407.1"/>
    <property type="molecule type" value="Genomic_DNA"/>
</dbReference>